<feature type="region of interest" description="Disordered" evidence="1">
    <location>
        <begin position="337"/>
        <end position="366"/>
    </location>
</feature>
<reference evidence="3 4" key="1">
    <citation type="submission" date="2017-01" db="EMBL/GenBank/DDBJ databases">
        <title>Genome sequencing of Rhodoferax fermentans JCM 7819.</title>
        <authorList>
            <person name="Kim Y.J."/>
            <person name="Farh M.E.-A."/>
            <person name="Yang D.-C."/>
        </authorList>
    </citation>
    <scope>NUCLEOTIDE SEQUENCE [LARGE SCALE GENOMIC DNA]</scope>
    <source>
        <strain evidence="3 4">JCM 7819</strain>
    </source>
</reference>
<evidence type="ECO:0000256" key="1">
    <source>
        <dbReference type="SAM" id="MobiDB-lite"/>
    </source>
</evidence>
<feature type="compositionally biased region" description="Acidic residues" evidence="1">
    <location>
        <begin position="265"/>
        <end position="305"/>
    </location>
</feature>
<accession>A0A1T1AQ23</accession>
<protein>
    <recommendedName>
        <fullName evidence="2">VWFA domain-containing protein</fullName>
    </recommendedName>
</protein>
<dbReference type="InterPro" id="IPR027417">
    <property type="entry name" value="P-loop_NTPase"/>
</dbReference>
<dbReference type="Pfam" id="PF13519">
    <property type="entry name" value="VWA_2"/>
    <property type="match status" value="1"/>
</dbReference>
<dbReference type="STRING" id="28066.RF819_04370"/>
<feature type="domain" description="VWFA" evidence="2">
    <location>
        <begin position="414"/>
        <end position="597"/>
    </location>
</feature>
<evidence type="ECO:0000313" key="3">
    <source>
        <dbReference type="EMBL" id="OOV06058.1"/>
    </source>
</evidence>
<organism evidence="3 4">
    <name type="scientific">Rhodoferax fermentans</name>
    <dbReference type="NCBI Taxonomy" id="28066"/>
    <lineage>
        <taxon>Bacteria</taxon>
        <taxon>Pseudomonadati</taxon>
        <taxon>Pseudomonadota</taxon>
        <taxon>Betaproteobacteria</taxon>
        <taxon>Burkholderiales</taxon>
        <taxon>Comamonadaceae</taxon>
        <taxon>Rhodoferax</taxon>
    </lineage>
</organism>
<dbReference type="Gene3D" id="3.40.50.410">
    <property type="entry name" value="von Willebrand factor, type A domain"/>
    <property type="match status" value="1"/>
</dbReference>
<dbReference type="PANTHER" id="PTHR43473">
    <property type="entry name" value="MAGNESIUM-CHELATASE SUBUNIT CHLD, CHLOROPLASTIC"/>
    <property type="match status" value="1"/>
</dbReference>
<evidence type="ECO:0000259" key="2">
    <source>
        <dbReference type="PROSITE" id="PS50234"/>
    </source>
</evidence>
<dbReference type="EMBL" id="MTJN01000002">
    <property type="protein sequence ID" value="OOV06058.1"/>
    <property type="molecule type" value="Genomic_DNA"/>
</dbReference>
<comment type="caution">
    <text evidence="3">The sequence shown here is derived from an EMBL/GenBank/DDBJ whole genome shotgun (WGS) entry which is preliminary data.</text>
</comment>
<dbReference type="AlphaFoldDB" id="A0A1T1AQ23"/>
<name>A0A1T1AQ23_RHOFE</name>
<dbReference type="SUPFAM" id="SSF53300">
    <property type="entry name" value="vWA-like"/>
    <property type="match status" value="1"/>
</dbReference>
<sequence>MNTPGLSQADQAWQDAQLALMALQVDPVRLGGIWLRAAHGPVRDNWLQLLKASSLKTFRVPGQVDDERLLGGMDLAATLQTGQVVHQPGLLAQAHGGVIVLPMAERLPSKVSAHIAQAQDKGQVHATHAHITSLAQFSVIALDESEEDEACAAQGLTERLGLWLDLRDVSMAQSSNTLEALGQSELQEAIGLLQQMQTSHEQVEALCQTALALGVDSLRPPLMALRLACVCAALEGRDAVEQSDLQLAARLVLGPRATRMPAQAQDEEQEPPPPEEPEEPPPEQEPESDPPEPPPEDEQEPEPPQEALEDVLLAAALASLPPKLLDRLLMGKASTKAAHGLGNSGQAKTSKLRGRPLTPRPGKPSAGARLHVLATLVNAAPKQRLRQNNPGSGRVAIRSDDFHVQRYAQQTPSCLIFALDASGSAAQHRLAEAKGAVELLLEQSYARRDSVCVIGFRLATAQVLLPPTRSLVRAKRALGGLPGGGGTPLASGIQAALLQAQMLHRAGSTPMLVILSDGRANVSLAGTGGRAQAREDAQTLAQHWRLTGYPSLWIDTAPQPEPQAQNLANLMGANYFPMPYVQAQRMASVVQDLSAQVRRA</sequence>
<dbReference type="OrthoDB" id="9775079at2"/>
<dbReference type="PANTHER" id="PTHR43473:SF2">
    <property type="entry name" value="MAGNESIUM-CHELATASE SUBUNIT CHLD, CHLOROPLASTIC"/>
    <property type="match status" value="1"/>
</dbReference>
<dbReference type="NCBIfam" id="NF009943">
    <property type="entry name" value="PRK13406.1"/>
    <property type="match status" value="1"/>
</dbReference>
<dbReference type="Gene3D" id="3.40.50.300">
    <property type="entry name" value="P-loop containing nucleotide triphosphate hydrolases"/>
    <property type="match status" value="1"/>
</dbReference>
<dbReference type="InterPro" id="IPR041628">
    <property type="entry name" value="ChlI/MoxR_AAA_lid"/>
</dbReference>
<gene>
    <name evidence="3" type="ORF">RF819_04370</name>
</gene>
<dbReference type="SMART" id="SM00327">
    <property type="entry name" value="VWA"/>
    <property type="match status" value="1"/>
</dbReference>
<dbReference type="PROSITE" id="PS50234">
    <property type="entry name" value="VWFA"/>
    <property type="match status" value="1"/>
</dbReference>
<dbReference type="InterPro" id="IPR002035">
    <property type="entry name" value="VWF_A"/>
</dbReference>
<dbReference type="Proteomes" id="UP000190750">
    <property type="component" value="Unassembled WGS sequence"/>
</dbReference>
<feature type="region of interest" description="Disordered" evidence="1">
    <location>
        <begin position="260"/>
        <end position="305"/>
    </location>
</feature>
<dbReference type="SUPFAM" id="SSF52540">
    <property type="entry name" value="P-loop containing nucleoside triphosphate hydrolases"/>
    <property type="match status" value="1"/>
</dbReference>
<keyword evidence="4" id="KW-1185">Reference proteome</keyword>
<dbReference type="RefSeq" id="WP_078363838.1">
    <property type="nucleotide sequence ID" value="NZ_MTJN01000002.1"/>
</dbReference>
<dbReference type="InterPro" id="IPR036465">
    <property type="entry name" value="vWFA_dom_sf"/>
</dbReference>
<dbReference type="Gene3D" id="1.10.8.80">
    <property type="entry name" value="Magnesium chelatase subunit I, C-Terminal domain"/>
    <property type="match status" value="1"/>
</dbReference>
<dbReference type="Pfam" id="PF17863">
    <property type="entry name" value="AAA_lid_2"/>
    <property type="match status" value="1"/>
</dbReference>
<proteinExistence type="predicted"/>
<evidence type="ECO:0000313" key="4">
    <source>
        <dbReference type="Proteomes" id="UP000190750"/>
    </source>
</evidence>